<dbReference type="RefSeq" id="WP_090685500.1">
    <property type="nucleotide sequence ID" value="NZ_FNCJ01000006.1"/>
</dbReference>
<feature type="region of interest" description="Disordered" evidence="1">
    <location>
        <begin position="43"/>
        <end position="78"/>
    </location>
</feature>
<feature type="chain" id="PRO_5011529125" evidence="2">
    <location>
        <begin position="31"/>
        <end position="268"/>
    </location>
</feature>
<sequence length="268" mass="29113">MTRTNRYRLKQLGALSLVALTTLTALPAFAQSDAERNVMVSNGQRPESVVSQLDQDGDIPTSTFQAPAESNTGPDIAPSQEHLLGSVSSPLFNWMDNGKPWRNYLAVNMASIHFNRGVRAEYHYKEFNPGIGYERSNGDYGVAIGGYRNSLGVESKYVLFIATPAHLAVGSGSNQVVFSAGGAVGGITGYVKRSTYTQSYRQVIPGESPQIVQRTRQVSTTSPRPIIPAVGAVLTAEWGLWRLRAFLVPSVHSLDVDGFSGFQLERGF</sequence>
<dbReference type="AlphaFoldDB" id="A0A1G7YKI0"/>
<feature type="signal peptide" evidence="2">
    <location>
        <begin position="1"/>
        <end position="30"/>
    </location>
</feature>
<name>A0A1G7YKI0_9BURK</name>
<dbReference type="EMBL" id="FNCJ01000006">
    <property type="protein sequence ID" value="SDG96836.1"/>
    <property type="molecule type" value="Genomic_DNA"/>
</dbReference>
<protein>
    <submittedName>
        <fullName evidence="3">Uncharacterized protein</fullName>
    </submittedName>
</protein>
<evidence type="ECO:0000313" key="3">
    <source>
        <dbReference type="EMBL" id="SDG96836.1"/>
    </source>
</evidence>
<dbReference type="Proteomes" id="UP000199706">
    <property type="component" value="Unassembled WGS sequence"/>
</dbReference>
<accession>A0A1G7YKI0</accession>
<gene>
    <name evidence="3" type="ORF">SAMN05216466_106222</name>
</gene>
<evidence type="ECO:0000313" key="4">
    <source>
        <dbReference type="Proteomes" id="UP000199706"/>
    </source>
</evidence>
<organism evidence="3 4">
    <name type="scientific">Paraburkholderia phenazinium</name>
    <dbReference type="NCBI Taxonomy" id="60549"/>
    <lineage>
        <taxon>Bacteria</taxon>
        <taxon>Pseudomonadati</taxon>
        <taxon>Pseudomonadota</taxon>
        <taxon>Betaproteobacteria</taxon>
        <taxon>Burkholderiales</taxon>
        <taxon>Burkholderiaceae</taxon>
        <taxon>Paraburkholderia</taxon>
    </lineage>
</organism>
<evidence type="ECO:0000256" key="1">
    <source>
        <dbReference type="SAM" id="MobiDB-lite"/>
    </source>
</evidence>
<proteinExistence type="predicted"/>
<dbReference type="OrthoDB" id="8848687at2"/>
<feature type="compositionally biased region" description="Polar residues" evidence="1">
    <location>
        <begin position="43"/>
        <end position="73"/>
    </location>
</feature>
<keyword evidence="2" id="KW-0732">Signal</keyword>
<evidence type="ECO:0000256" key="2">
    <source>
        <dbReference type="SAM" id="SignalP"/>
    </source>
</evidence>
<reference evidence="3 4" key="1">
    <citation type="submission" date="2016-10" db="EMBL/GenBank/DDBJ databases">
        <authorList>
            <person name="de Groot N.N."/>
        </authorList>
    </citation>
    <scope>NUCLEOTIDE SEQUENCE [LARGE SCALE GENOMIC DNA]</scope>
    <source>
        <strain evidence="3 4">LMG 2247</strain>
    </source>
</reference>